<evidence type="ECO:0000256" key="7">
    <source>
        <dbReference type="ARBA" id="ARBA00022967"/>
    </source>
</evidence>
<evidence type="ECO:0000313" key="11">
    <source>
        <dbReference type="Proteomes" id="UP000198508"/>
    </source>
</evidence>
<name>A0A1I0K1L3_9FIRM</name>
<dbReference type="InterPro" id="IPR050107">
    <property type="entry name" value="ABC_carbohydrate_import_ATPase"/>
</dbReference>
<dbReference type="Pfam" id="PF00005">
    <property type="entry name" value="ABC_tran"/>
    <property type="match status" value="2"/>
</dbReference>
<sequence>MKLDMQGIRMEFGPVTALHDVDFHVGPGEIHGLLGENGAGKTTLMNILSGTFPPTAGKIVIDGKEITGMTPQKSKEMKIRFIHQELNLCNDLKVYENMYLGEEITNKTGLVDKKAEIARAQEVLDGMGVKISATALVADLETAKKQLVEIAKALLFQSELIIMDEPTTALNNQEINNLFTIMRGLKEQDVSFIYISHKMPEIFTICDKYTVLRDGRFIETGLIRDIDEHQATELLIGKTFVNANLKELQEPCVGGEAVLTVEHLSGDTFEDVSFELHKGEVIAITGLQGAGSGELATALFGATPAKSGTVRTKKGALNTRSIKDVMRHGMAMVPCNRKERGILPDLSIRDNNSMSFFTLLHKKLLINNKEETARFEKNRAKLEIKVGSEKDPITSLSGGNQQKVIVGRWLETEAKILIMDNPTQGIDVGAKYSIYKLILELAAQGKSILVFSTEFPEIYQIADRCLVMYKGRISGILEREEMSEANVMALSTGSKTEVVK</sequence>
<reference evidence="11" key="1">
    <citation type="submission" date="2016-10" db="EMBL/GenBank/DDBJ databases">
        <authorList>
            <person name="Varghese N."/>
            <person name="Submissions S."/>
        </authorList>
    </citation>
    <scope>NUCLEOTIDE SEQUENCE [LARGE SCALE GENOMIC DNA]</scope>
    <source>
        <strain evidence="11">NLAE-zl-G277</strain>
    </source>
</reference>
<evidence type="ECO:0000256" key="4">
    <source>
        <dbReference type="ARBA" id="ARBA00022737"/>
    </source>
</evidence>
<evidence type="ECO:0000256" key="5">
    <source>
        <dbReference type="ARBA" id="ARBA00022741"/>
    </source>
</evidence>
<dbReference type="CDD" id="cd03215">
    <property type="entry name" value="ABC_Carb_Monos_II"/>
    <property type="match status" value="1"/>
</dbReference>
<evidence type="ECO:0000256" key="3">
    <source>
        <dbReference type="ARBA" id="ARBA00022475"/>
    </source>
</evidence>
<keyword evidence="5" id="KW-0547">Nucleotide-binding</keyword>
<dbReference type="InterPro" id="IPR017871">
    <property type="entry name" value="ABC_transporter-like_CS"/>
</dbReference>
<gene>
    <name evidence="10" type="ORF">SAMN05216313_14310</name>
</gene>
<evidence type="ECO:0000256" key="6">
    <source>
        <dbReference type="ARBA" id="ARBA00022840"/>
    </source>
</evidence>
<dbReference type="PROSITE" id="PS00211">
    <property type="entry name" value="ABC_TRANSPORTER_1"/>
    <property type="match status" value="1"/>
</dbReference>
<evidence type="ECO:0000256" key="2">
    <source>
        <dbReference type="ARBA" id="ARBA00022448"/>
    </source>
</evidence>
<comment type="subcellular location">
    <subcellularLocation>
        <location evidence="1">Cell membrane</location>
        <topology evidence="1">Peripheral membrane protein</topology>
    </subcellularLocation>
</comment>
<dbReference type="InterPro" id="IPR027417">
    <property type="entry name" value="P-loop_NTPase"/>
</dbReference>
<dbReference type="STRING" id="460384.SAMN05216313_14310"/>
<keyword evidence="3" id="KW-1003">Cell membrane</keyword>
<feature type="domain" description="ABC transporter" evidence="9">
    <location>
        <begin position="253"/>
        <end position="495"/>
    </location>
</feature>
<keyword evidence="8" id="KW-0472">Membrane</keyword>
<dbReference type="SMART" id="SM00382">
    <property type="entry name" value="AAA"/>
    <property type="match status" value="2"/>
</dbReference>
<evidence type="ECO:0000259" key="9">
    <source>
        <dbReference type="PROSITE" id="PS50893"/>
    </source>
</evidence>
<dbReference type="PANTHER" id="PTHR43790">
    <property type="entry name" value="CARBOHYDRATE TRANSPORT ATP-BINDING PROTEIN MG119-RELATED"/>
    <property type="match status" value="1"/>
</dbReference>
<evidence type="ECO:0000313" key="10">
    <source>
        <dbReference type="EMBL" id="SEU17607.1"/>
    </source>
</evidence>
<dbReference type="GeneID" id="93281192"/>
<dbReference type="InterPro" id="IPR003439">
    <property type="entry name" value="ABC_transporter-like_ATP-bd"/>
</dbReference>
<accession>A0A1I0K1L3</accession>
<protein>
    <submittedName>
        <fullName evidence="10">Ribose transport system ATP-binding protein</fullName>
    </submittedName>
</protein>
<dbReference type="GO" id="GO:0005524">
    <property type="term" value="F:ATP binding"/>
    <property type="evidence" value="ECO:0007669"/>
    <property type="project" value="UniProtKB-KW"/>
</dbReference>
<feature type="domain" description="ABC transporter" evidence="9">
    <location>
        <begin position="3"/>
        <end position="239"/>
    </location>
</feature>
<dbReference type="PROSITE" id="PS50893">
    <property type="entry name" value="ABC_TRANSPORTER_2"/>
    <property type="match status" value="2"/>
</dbReference>
<evidence type="ECO:0000256" key="8">
    <source>
        <dbReference type="ARBA" id="ARBA00023136"/>
    </source>
</evidence>
<dbReference type="Gene3D" id="3.40.50.300">
    <property type="entry name" value="P-loop containing nucleotide triphosphate hydrolases"/>
    <property type="match status" value="2"/>
</dbReference>
<evidence type="ECO:0000256" key="1">
    <source>
        <dbReference type="ARBA" id="ARBA00004202"/>
    </source>
</evidence>
<dbReference type="RefSeq" id="WP_092370893.1">
    <property type="nucleotide sequence ID" value="NZ_CAJJSN010000051.1"/>
</dbReference>
<dbReference type="EMBL" id="FOIM01000043">
    <property type="protein sequence ID" value="SEU17607.1"/>
    <property type="molecule type" value="Genomic_DNA"/>
</dbReference>
<keyword evidence="7" id="KW-1278">Translocase</keyword>
<keyword evidence="2" id="KW-0813">Transport</keyword>
<dbReference type="PANTHER" id="PTHR43790:SF9">
    <property type="entry name" value="GALACTOFURANOSE TRANSPORTER ATP-BINDING PROTEIN YTFR"/>
    <property type="match status" value="1"/>
</dbReference>
<keyword evidence="11" id="KW-1185">Reference proteome</keyword>
<dbReference type="FunFam" id="3.40.50.300:FF:000127">
    <property type="entry name" value="Ribose import ATP-binding protein RbsA"/>
    <property type="match status" value="1"/>
</dbReference>
<dbReference type="InterPro" id="IPR003593">
    <property type="entry name" value="AAA+_ATPase"/>
</dbReference>
<organism evidence="10 11">
    <name type="scientific">Enterocloster lavalensis</name>
    <dbReference type="NCBI Taxonomy" id="460384"/>
    <lineage>
        <taxon>Bacteria</taxon>
        <taxon>Bacillati</taxon>
        <taxon>Bacillota</taxon>
        <taxon>Clostridia</taxon>
        <taxon>Lachnospirales</taxon>
        <taxon>Lachnospiraceae</taxon>
        <taxon>Enterocloster</taxon>
    </lineage>
</organism>
<dbReference type="GO" id="GO:0016887">
    <property type="term" value="F:ATP hydrolysis activity"/>
    <property type="evidence" value="ECO:0007669"/>
    <property type="project" value="InterPro"/>
</dbReference>
<dbReference type="SUPFAM" id="SSF52540">
    <property type="entry name" value="P-loop containing nucleoside triphosphate hydrolases"/>
    <property type="match status" value="2"/>
</dbReference>
<dbReference type="AlphaFoldDB" id="A0A1I0K1L3"/>
<keyword evidence="6 10" id="KW-0067">ATP-binding</keyword>
<dbReference type="GO" id="GO:0005886">
    <property type="term" value="C:plasma membrane"/>
    <property type="evidence" value="ECO:0007669"/>
    <property type="project" value="UniProtKB-SubCell"/>
</dbReference>
<keyword evidence="4" id="KW-0677">Repeat</keyword>
<dbReference type="CDD" id="cd03216">
    <property type="entry name" value="ABC_Carb_Monos_I"/>
    <property type="match status" value="1"/>
</dbReference>
<dbReference type="Proteomes" id="UP000198508">
    <property type="component" value="Unassembled WGS sequence"/>
</dbReference>
<proteinExistence type="predicted"/>